<evidence type="ECO:0000256" key="6">
    <source>
        <dbReference type="ARBA" id="ARBA00023136"/>
    </source>
</evidence>
<dbReference type="RefSeq" id="WP_302712020.1">
    <property type="nucleotide sequence ID" value="NZ_JAULRT010000047.1"/>
</dbReference>
<dbReference type="CDD" id="cd11386">
    <property type="entry name" value="MCP_signal"/>
    <property type="match status" value="1"/>
</dbReference>
<dbReference type="PANTHER" id="PTHR32089">
    <property type="entry name" value="METHYL-ACCEPTING CHEMOTAXIS PROTEIN MCPB"/>
    <property type="match status" value="1"/>
</dbReference>
<comment type="similarity">
    <text evidence="8">Belongs to the methyl-accepting chemotaxis (MCP) protein family.</text>
</comment>
<dbReference type="Proteomes" id="UP001168380">
    <property type="component" value="Unassembled WGS sequence"/>
</dbReference>
<dbReference type="SUPFAM" id="SSF58104">
    <property type="entry name" value="Methyl-accepting chemotaxis protein (MCP) signaling domain"/>
    <property type="match status" value="1"/>
</dbReference>
<evidence type="ECO:0000256" key="3">
    <source>
        <dbReference type="ARBA" id="ARBA00022500"/>
    </source>
</evidence>
<keyword evidence="3" id="KW-0145">Chemotaxis</keyword>
<evidence type="ECO:0000313" key="14">
    <source>
        <dbReference type="Proteomes" id="UP001168380"/>
    </source>
</evidence>
<dbReference type="SMART" id="SM00283">
    <property type="entry name" value="MA"/>
    <property type="match status" value="1"/>
</dbReference>
<feature type="domain" description="Methyl-accepting transducer" evidence="11">
    <location>
        <begin position="360"/>
        <end position="596"/>
    </location>
</feature>
<dbReference type="Pfam" id="PF00015">
    <property type="entry name" value="MCPsignal"/>
    <property type="match status" value="1"/>
</dbReference>
<feature type="domain" description="HAMP" evidence="12">
    <location>
        <begin position="301"/>
        <end position="355"/>
    </location>
</feature>
<organism evidence="13 14">
    <name type="scientific">Gilvimarinus algae</name>
    <dbReference type="NCBI Taxonomy" id="3058037"/>
    <lineage>
        <taxon>Bacteria</taxon>
        <taxon>Pseudomonadati</taxon>
        <taxon>Pseudomonadota</taxon>
        <taxon>Gammaproteobacteria</taxon>
        <taxon>Cellvibrionales</taxon>
        <taxon>Cellvibrionaceae</taxon>
        <taxon>Gilvimarinus</taxon>
    </lineage>
</organism>
<keyword evidence="5 10" id="KW-1133">Transmembrane helix</keyword>
<dbReference type="CDD" id="cd18773">
    <property type="entry name" value="PDC1_HK_sensor"/>
    <property type="match status" value="1"/>
</dbReference>
<evidence type="ECO:0000256" key="4">
    <source>
        <dbReference type="ARBA" id="ARBA00022692"/>
    </source>
</evidence>
<gene>
    <name evidence="13" type="ORF">QWI16_06715</name>
</gene>
<evidence type="ECO:0000256" key="7">
    <source>
        <dbReference type="ARBA" id="ARBA00023224"/>
    </source>
</evidence>
<comment type="subcellular location">
    <subcellularLocation>
        <location evidence="1">Cell membrane</location>
        <topology evidence="1">Multi-pass membrane protein</topology>
    </subcellularLocation>
</comment>
<feature type="transmembrane region" description="Helical" evidence="10">
    <location>
        <begin position="282"/>
        <end position="300"/>
    </location>
</feature>
<dbReference type="PROSITE" id="PS51257">
    <property type="entry name" value="PROKAR_LIPOPROTEIN"/>
    <property type="match status" value="1"/>
</dbReference>
<dbReference type="CDD" id="cd18774">
    <property type="entry name" value="PDC2_HK_sensor"/>
    <property type="match status" value="1"/>
</dbReference>
<proteinExistence type="inferred from homology"/>
<dbReference type="PANTHER" id="PTHR32089:SF117">
    <property type="entry name" value="METHYL ACCEPTING SENSORY TRANSDUCER WITH CACHE_1 SMALL MOLECULE BINDING DOMAIN"/>
    <property type="match status" value="1"/>
</dbReference>
<reference evidence="13" key="1">
    <citation type="submission" date="2023-07" db="EMBL/GenBank/DDBJ databases">
        <title>Gilvimarinus algae sp. nov., isolated from the surface of Kelp.</title>
        <authorList>
            <person name="Sun Y.Y."/>
            <person name="Gong Y."/>
            <person name="Du Z.J."/>
        </authorList>
    </citation>
    <scope>NUCLEOTIDE SEQUENCE</scope>
    <source>
        <strain evidence="13">SDUM040014</strain>
    </source>
</reference>
<keyword evidence="6 10" id="KW-0472">Membrane</keyword>
<evidence type="ECO:0000256" key="5">
    <source>
        <dbReference type="ARBA" id="ARBA00022989"/>
    </source>
</evidence>
<name>A0ABT8TEQ5_9GAMM</name>
<dbReference type="Gene3D" id="3.30.450.20">
    <property type="entry name" value="PAS domain"/>
    <property type="match status" value="2"/>
</dbReference>
<evidence type="ECO:0000256" key="1">
    <source>
        <dbReference type="ARBA" id="ARBA00004651"/>
    </source>
</evidence>
<dbReference type="PRINTS" id="PR00260">
    <property type="entry name" value="CHEMTRNSDUCR"/>
</dbReference>
<dbReference type="Pfam" id="PF00672">
    <property type="entry name" value="HAMP"/>
    <property type="match status" value="1"/>
</dbReference>
<dbReference type="SMART" id="SM00304">
    <property type="entry name" value="HAMP"/>
    <property type="match status" value="1"/>
</dbReference>
<dbReference type="InterPro" id="IPR004090">
    <property type="entry name" value="Chemotax_Me-accpt_rcpt"/>
</dbReference>
<evidence type="ECO:0000259" key="11">
    <source>
        <dbReference type="PROSITE" id="PS50111"/>
    </source>
</evidence>
<evidence type="ECO:0000256" key="2">
    <source>
        <dbReference type="ARBA" id="ARBA00022475"/>
    </source>
</evidence>
<keyword evidence="4 10" id="KW-0812">Transmembrane</keyword>
<keyword evidence="7 9" id="KW-0807">Transducer</keyword>
<protein>
    <submittedName>
        <fullName evidence="13">Methyl-accepting chemotaxis protein</fullName>
    </submittedName>
</protein>
<keyword evidence="2" id="KW-1003">Cell membrane</keyword>
<evidence type="ECO:0000256" key="8">
    <source>
        <dbReference type="ARBA" id="ARBA00029447"/>
    </source>
</evidence>
<dbReference type="Pfam" id="PF02743">
    <property type="entry name" value="dCache_1"/>
    <property type="match status" value="1"/>
</dbReference>
<dbReference type="Gene3D" id="1.10.287.950">
    <property type="entry name" value="Methyl-accepting chemotaxis protein"/>
    <property type="match status" value="1"/>
</dbReference>
<comment type="caution">
    <text evidence="13">The sequence shown here is derived from an EMBL/GenBank/DDBJ whole genome shotgun (WGS) entry which is preliminary data.</text>
</comment>
<dbReference type="PROSITE" id="PS50885">
    <property type="entry name" value="HAMP"/>
    <property type="match status" value="1"/>
</dbReference>
<evidence type="ECO:0000256" key="10">
    <source>
        <dbReference type="SAM" id="Phobius"/>
    </source>
</evidence>
<dbReference type="EMBL" id="JAULRT010000047">
    <property type="protein sequence ID" value="MDO3381863.1"/>
    <property type="molecule type" value="Genomic_DNA"/>
</dbReference>
<dbReference type="PROSITE" id="PS50111">
    <property type="entry name" value="CHEMOTAXIS_TRANSDUC_2"/>
    <property type="match status" value="1"/>
</dbReference>
<dbReference type="InterPro" id="IPR004089">
    <property type="entry name" value="MCPsignal_dom"/>
</dbReference>
<accession>A0ABT8TEQ5</accession>
<feature type="transmembrane region" description="Helical" evidence="10">
    <location>
        <begin position="12"/>
        <end position="31"/>
    </location>
</feature>
<dbReference type="CDD" id="cd06225">
    <property type="entry name" value="HAMP"/>
    <property type="match status" value="1"/>
</dbReference>
<evidence type="ECO:0000259" key="12">
    <source>
        <dbReference type="PROSITE" id="PS50885"/>
    </source>
</evidence>
<evidence type="ECO:0000313" key="13">
    <source>
        <dbReference type="EMBL" id="MDO3381863.1"/>
    </source>
</evidence>
<keyword evidence="14" id="KW-1185">Reference proteome</keyword>
<dbReference type="InterPro" id="IPR033479">
    <property type="entry name" value="dCache_1"/>
</dbReference>
<evidence type="ECO:0000256" key="9">
    <source>
        <dbReference type="PROSITE-ProRule" id="PRU00284"/>
    </source>
</evidence>
<dbReference type="InterPro" id="IPR003660">
    <property type="entry name" value="HAMP_dom"/>
</dbReference>
<sequence length="632" mass="67502">MSLRLSLRKKISASAAVALIVVGCVVAWLAYTAAMGQMENNIRSQVKGISGTFSKYVGDWFTSKARALESFPGSADPADFITHLNQVKVAAEVDNVFLGFEDGGLINANQLVLPEDNNDPRVWHWYMHAKETPRKTVIEDPTVASATGKNVVSLGRVVRGPGGQMLGVIGADVVLDAIVEQLRSIELPGQGSLFIAKRKGTVFTHADQSLLNAQTTSISPELTAPYLESLLGTSESLHLIDVNGQRTQVFATSVPDSDLLLVMLLNRDALVAPVLSSLGQQMLVILALVVISILALNWLIGRLFRPLHRVSDALSEIASGGGDLTSRLPVTSNDEVGSLAVSFNQFSEHMHDLVEHIRMQAAELDANARATAERATGSVREMTHQQEQIGMVSHAMSEMTNATGEIARHAENTANAVQEAVASAGQGKQQVDTTTDSINSLADKLEHAGEVIGSLNERAQEINGILATIQGIAEQTNLLALNAAIEAARAGEQGRGFAVVADEVRVLSQRTHASTEEIQSMISALHNTAQSAVAIMNDSRGLAAGSVENADHASKSLTTINEAVGSISAMATQIATAAEEQSHVVQEVMQNMKTISEVAERSLEEAQQGQSRAKTLEEYSEALNDKVSTFRL</sequence>